<dbReference type="InterPro" id="IPR007729">
    <property type="entry name" value="DGOK"/>
</dbReference>
<comment type="caution">
    <text evidence="1">The sequence shown here is derived from an EMBL/GenBank/DDBJ whole genome shotgun (WGS) entry which is preliminary data.</text>
</comment>
<reference evidence="1 2" key="1">
    <citation type="submission" date="2018-08" db="EMBL/GenBank/DDBJ databases">
        <title>Genomic Encyclopedia of Archaeal and Bacterial Type Strains, Phase II (KMG-II): from individual species to whole genera.</title>
        <authorList>
            <person name="Goeker M."/>
        </authorList>
    </citation>
    <scope>NUCLEOTIDE SEQUENCE [LARGE SCALE GENOMIC DNA]</scope>
    <source>
        <strain evidence="1 2">DSM 17099</strain>
    </source>
</reference>
<organism evidence="1 2">
    <name type="scientific">Paracoccus versutus</name>
    <name type="common">Thiobacillus versutus</name>
    <dbReference type="NCBI Taxonomy" id="34007"/>
    <lineage>
        <taxon>Bacteria</taxon>
        <taxon>Pseudomonadati</taxon>
        <taxon>Pseudomonadota</taxon>
        <taxon>Alphaproteobacteria</taxon>
        <taxon>Rhodobacterales</taxon>
        <taxon>Paracoccaceae</taxon>
        <taxon>Paracoccus</taxon>
    </lineage>
</organism>
<evidence type="ECO:0000313" key="1">
    <source>
        <dbReference type="EMBL" id="REF67773.1"/>
    </source>
</evidence>
<dbReference type="InterPro" id="IPR042258">
    <property type="entry name" value="DGOK_N"/>
</dbReference>
<protein>
    <submittedName>
        <fullName evidence="1">2-keto-3-deoxygalactonate kinase</fullName>
    </submittedName>
</protein>
<accession>A0A3D9XFI0</accession>
<dbReference type="Pfam" id="PF05035">
    <property type="entry name" value="DGOK"/>
    <property type="match status" value="1"/>
</dbReference>
<dbReference type="Proteomes" id="UP000256941">
    <property type="component" value="Unassembled WGS sequence"/>
</dbReference>
<dbReference type="GO" id="GO:0008671">
    <property type="term" value="F:2-dehydro-3-deoxygalactonokinase activity"/>
    <property type="evidence" value="ECO:0007669"/>
    <property type="project" value="InterPro"/>
</dbReference>
<dbReference type="Gene3D" id="3.30.420.300">
    <property type="entry name" value="2-keto-3-deoxy-galactonokinase, substrate binding domain"/>
    <property type="match status" value="1"/>
</dbReference>
<name>A0A3D9XFI0_PARVE</name>
<dbReference type="GO" id="GO:0034194">
    <property type="term" value="P:D-galactonate catabolic process"/>
    <property type="evidence" value="ECO:0007669"/>
    <property type="project" value="InterPro"/>
</dbReference>
<dbReference type="EMBL" id="QTUJ01000004">
    <property type="protein sequence ID" value="REF67773.1"/>
    <property type="molecule type" value="Genomic_DNA"/>
</dbReference>
<dbReference type="Gene3D" id="3.30.420.310">
    <property type="entry name" value="2-keto-3-deoxy-galactonokinase, C-terminal domain"/>
    <property type="match status" value="1"/>
</dbReference>
<sequence length="310" mass="32387">MTPEPTADAPTAPGWIAVDWGTTRLRAWAMRGARPVDARASDRGMGRLAPAGFEPALLDLIGDWLSAAGRMRVIACGMAGARGGWAEAEYRAVPCPPIDPRRAIRAPARDPRLDVRILPGLSQAEPPDVMRGEETQIAGFLAENPGFDGALCLPGTHSKWVRLSQGRVERFRSFMTGEVFSLLAGQSVLRLTIDAARPDPAALAEAGAEALADPRAAQSGLFPLRAAALLQGLAPAQAAGRLSGLLIGAELAAARDFWQDGPTAIIGAPDLARLYETLLLAAGAQACHKDGTALVLAGLAAASLDLPEDT</sequence>
<gene>
    <name evidence="1" type="ORF">BDD41_4803</name>
</gene>
<dbReference type="RefSeq" id="WP_244295378.1">
    <property type="nucleotide sequence ID" value="NZ_CP038197.1"/>
</dbReference>
<dbReference type="InterPro" id="IPR042257">
    <property type="entry name" value="DGOK_C"/>
</dbReference>
<proteinExistence type="predicted"/>
<dbReference type="AlphaFoldDB" id="A0A3D9XFI0"/>
<keyword evidence="1" id="KW-0418">Kinase</keyword>
<keyword evidence="1" id="KW-0808">Transferase</keyword>
<evidence type="ECO:0000313" key="2">
    <source>
        <dbReference type="Proteomes" id="UP000256941"/>
    </source>
</evidence>